<accession>A0AAX0B023</accession>
<proteinExistence type="predicted"/>
<organism evidence="1 2">
    <name type="scientific">Clostridium beijerinckii</name>
    <name type="common">Clostridium MP</name>
    <dbReference type="NCBI Taxonomy" id="1520"/>
    <lineage>
        <taxon>Bacteria</taxon>
        <taxon>Bacillati</taxon>
        <taxon>Bacillota</taxon>
        <taxon>Clostridia</taxon>
        <taxon>Eubacteriales</taxon>
        <taxon>Clostridiaceae</taxon>
        <taxon>Clostridium</taxon>
    </lineage>
</organism>
<sequence>MKNEYMKNLVIKIIFKTVDGIIGVGDLKESTKEVFKVENVELKNIGSELFIPNIKEPNKKNIGLINIYKSKVIWYQEIYPEWKDEEEEI</sequence>
<name>A0AAX0B023_CLOBE</name>
<gene>
    <name evidence="1" type="ORF">B0H41_002237</name>
</gene>
<dbReference type="EMBL" id="JABSWW010000001">
    <property type="protein sequence ID" value="NRT88558.1"/>
    <property type="molecule type" value="Genomic_DNA"/>
</dbReference>
<reference evidence="1" key="1">
    <citation type="submission" date="2020-05" db="EMBL/GenBank/DDBJ databases">
        <authorList>
            <person name="Brown S."/>
            <person name="Huntemann M."/>
            <person name="Clum A."/>
            <person name="Spunde A."/>
            <person name="Palaniappan K."/>
            <person name="Ritter S."/>
            <person name="Mikhailova N."/>
            <person name="Chen I.-M."/>
            <person name="Stamatis D."/>
            <person name="Reddy T."/>
            <person name="O'Malley R."/>
            <person name="Daum C."/>
            <person name="Shapiro N."/>
            <person name="Ivanova N."/>
            <person name="Kyrpides N."/>
            <person name="Woyke T."/>
        </authorList>
    </citation>
    <scope>NUCLEOTIDE SEQUENCE</scope>
    <source>
        <strain evidence="1">DJ080</strain>
    </source>
</reference>
<dbReference type="Proteomes" id="UP001193748">
    <property type="component" value="Unassembled WGS sequence"/>
</dbReference>
<comment type="caution">
    <text evidence="1">The sequence shown here is derived from an EMBL/GenBank/DDBJ whole genome shotgun (WGS) entry which is preliminary data.</text>
</comment>
<dbReference type="RefSeq" id="WP_173710882.1">
    <property type="nucleotide sequence ID" value="NZ_JABSWW010000001.1"/>
</dbReference>
<evidence type="ECO:0000313" key="2">
    <source>
        <dbReference type="Proteomes" id="UP001193748"/>
    </source>
</evidence>
<dbReference type="AlphaFoldDB" id="A0AAX0B023"/>
<protein>
    <submittedName>
        <fullName evidence="1">Uncharacterized protein</fullName>
    </submittedName>
</protein>
<reference evidence="1" key="2">
    <citation type="journal article" date="2022" name="Nat. Biotechnol.">
        <title>Carbon-negative production of acetone and isopropanol by gas fermentation at industrial pilot scale.</title>
        <authorList>
            <person name="Liew F.E."/>
            <person name="Nogle R."/>
            <person name="Abdalla T."/>
            <person name="Rasor B.J."/>
            <person name="Canter C."/>
            <person name="Jensen R.O."/>
            <person name="Wang L."/>
            <person name="Strutz J."/>
            <person name="Chirania P."/>
            <person name="De Tissera S."/>
            <person name="Mueller A.P."/>
            <person name="Ruan Z."/>
            <person name="Gao A."/>
            <person name="Tran L."/>
            <person name="Engle N.L."/>
            <person name="Bromley J.C."/>
            <person name="Daniell J."/>
            <person name="Conrado R."/>
            <person name="Tschaplinski T.J."/>
            <person name="Giannone R.J."/>
            <person name="Hettich R.L."/>
            <person name="Karim A.S."/>
            <person name="Simpson S.D."/>
            <person name="Brown S.D."/>
            <person name="Leang C."/>
            <person name="Jewett M.C."/>
            <person name="Kopke M."/>
        </authorList>
    </citation>
    <scope>NUCLEOTIDE SEQUENCE</scope>
    <source>
        <strain evidence="1">DJ080</strain>
    </source>
</reference>
<evidence type="ECO:0000313" key="1">
    <source>
        <dbReference type="EMBL" id="NRT88558.1"/>
    </source>
</evidence>